<feature type="compositionally biased region" description="Low complexity" evidence="1">
    <location>
        <begin position="186"/>
        <end position="209"/>
    </location>
</feature>
<dbReference type="WBParaSite" id="nRc.2.0.1.t34060-RA">
    <property type="protein sequence ID" value="nRc.2.0.1.t34060-RA"/>
    <property type="gene ID" value="nRc.2.0.1.g34060"/>
</dbReference>
<sequence length="289" mass="32851">MTLKVQFELSPPELFTKEASLLERICNRLLGVVNLTGKAVPPNFRGSLDCQSNPLQCANFGCRYLGRFDDECTESFKQQILQTITNCRENDIDICLDNWKDENDPDYEELDYSDANVCKVNLGYCMTYMCNYIIMKGYTSDCTAYKTNLQKIINNCQEQSTIACVDQIFGRIGKFKRQVVVAPPTTTTTKKATSTSSTSTKSGSTSTTTNWKLKNENRSRYTDLNPRKLDNVYKCKRRPLTCMKSACHYVVHHQLAKKCGAIVKPKLRRLMKMCKQATVEQCISQLPAL</sequence>
<proteinExistence type="predicted"/>
<evidence type="ECO:0000256" key="1">
    <source>
        <dbReference type="SAM" id="MobiDB-lite"/>
    </source>
</evidence>
<feature type="region of interest" description="Disordered" evidence="1">
    <location>
        <begin position="186"/>
        <end position="212"/>
    </location>
</feature>
<keyword evidence="2" id="KW-1185">Reference proteome</keyword>
<evidence type="ECO:0000313" key="2">
    <source>
        <dbReference type="Proteomes" id="UP000887565"/>
    </source>
</evidence>
<dbReference type="Proteomes" id="UP000887565">
    <property type="component" value="Unplaced"/>
</dbReference>
<dbReference type="AlphaFoldDB" id="A0A915K5P4"/>
<accession>A0A915K5P4</accession>
<reference evidence="3" key="1">
    <citation type="submission" date="2022-11" db="UniProtKB">
        <authorList>
            <consortium name="WormBaseParasite"/>
        </authorList>
    </citation>
    <scope>IDENTIFICATION</scope>
</reference>
<name>A0A915K5P4_ROMCU</name>
<evidence type="ECO:0000313" key="3">
    <source>
        <dbReference type="WBParaSite" id="nRc.2.0.1.t34060-RA"/>
    </source>
</evidence>
<organism evidence="2 3">
    <name type="scientific">Romanomermis culicivorax</name>
    <name type="common">Nematode worm</name>
    <dbReference type="NCBI Taxonomy" id="13658"/>
    <lineage>
        <taxon>Eukaryota</taxon>
        <taxon>Metazoa</taxon>
        <taxon>Ecdysozoa</taxon>
        <taxon>Nematoda</taxon>
        <taxon>Enoplea</taxon>
        <taxon>Dorylaimia</taxon>
        <taxon>Mermithida</taxon>
        <taxon>Mermithoidea</taxon>
        <taxon>Mermithidae</taxon>
        <taxon>Romanomermis</taxon>
    </lineage>
</organism>
<protein>
    <submittedName>
        <fullName evidence="3">DUF19 domain-containing protein</fullName>
    </submittedName>
</protein>